<dbReference type="GO" id="GO:0003824">
    <property type="term" value="F:catalytic activity"/>
    <property type="evidence" value="ECO:0007669"/>
    <property type="project" value="InterPro"/>
</dbReference>
<dbReference type="Proteomes" id="UP000191285">
    <property type="component" value="Unassembled WGS sequence"/>
</dbReference>
<dbReference type="SUPFAM" id="SSF89796">
    <property type="entry name" value="CoA-transferase family III (CaiB/BaiF)"/>
    <property type="match status" value="2"/>
</dbReference>
<gene>
    <name evidence="2" type="ORF">PENSTE_c012G07617</name>
</gene>
<dbReference type="PANTHER" id="PTHR48229:SF1">
    <property type="entry name" value="ALPHA METHYLACYL-COA RACEMASE-RELATED"/>
    <property type="match status" value="1"/>
</dbReference>
<reference evidence="3" key="1">
    <citation type="journal article" date="2017" name="Nat. Microbiol.">
        <title>Global analysis of biosynthetic gene clusters reveals vast potential of secondary metabolite production in Penicillium species.</title>
        <authorList>
            <person name="Nielsen J.C."/>
            <person name="Grijseels S."/>
            <person name="Prigent S."/>
            <person name="Ji B."/>
            <person name="Dainat J."/>
            <person name="Nielsen K.F."/>
            <person name="Frisvad J.C."/>
            <person name="Workman M."/>
            <person name="Nielsen J."/>
        </authorList>
    </citation>
    <scope>NUCLEOTIDE SEQUENCE [LARGE SCALE GENOMIC DNA]</scope>
    <source>
        <strain evidence="3">IBT 24891</strain>
    </source>
</reference>
<accession>A0A1V6T4X4</accession>
<comment type="caution">
    <text evidence="2">The sequence shown here is derived from an EMBL/GenBank/DDBJ whole genome shotgun (WGS) entry which is preliminary data.</text>
</comment>
<dbReference type="Pfam" id="PF02515">
    <property type="entry name" value="CoA_transf_3"/>
    <property type="match status" value="1"/>
</dbReference>
<proteinExistence type="inferred from homology"/>
<organism evidence="2 3">
    <name type="scientific">Penicillium steckii</name>
    <dbReference type="NCBI Taxonomy" id="303698"/>
    <lineage>
        <taxon>Eukaryota</taxon>
        <taxon>Fungi</taxon>
        <taxon>Dikarya</taxon>
        <taxon>Ascomycota</taxon>
        <taxon>Pezizomycotina</taxon>
        <taxon>Eurotiomycetes</taxon>
        <taxon>Eurotiomycetidae</taxon>
        <taxon>Eurotiales</taxon>
        <taxon>Aspergillaceae</taxon>
        <taxon>Penicillium</taxon>
    </lineage>
</organism>
<evidence type="ECO:0000313" key="3">
    <source>
        <dbReference type="Proteomes" id="UP000191285"/>
    </source>
</evidence>
<dbReference type="PANTHER" id="PTHR48229">
    <property type="entry name" value="CAIB/BAIF FAMILY ENZYME (AFU_ORTHOLOGUE AFUA_1G05360)-RELATED"/>
    <property type="match status" value="1"/>
</dbReference>
<evidence type="ECO:0000313" key="2">
    <source>
        <dbReference type="EMBL" id="OQE21342.1"/>
    </source>
</evidence>
<dbReference type="STRING" id="303698.A0A1V6T4X4"/>
<sequence>MHSTVSSSEIYGPGSFMDKEYTDIPTDSRRILSLIAKATPGFTQSPDVLDTVTFEGGADPIIPGPLKAPPVAAALHAMCGIVANEILDKRDGKDPNRRVNINTDHAAFWLGTVGLFQWNGMDLKEIIDAGKAQEFFKVDFEKGAFRTPLRARATANYPTKVPGVWYQLHGSLDSDSALRAIGLDPDTPCDSPQAAYDLISQHVQLFSADELEMINIKLGLCGNTSYTPDGWRQTQMSKALSKHPLVNYKLQSHAVPTPPTPLPQIQGDGRPLAGVKVVELVRIIAGPVVGTTLAALGADVIRVNCSRLRDLNLLQATLNTGIRTIDIDLAKGEDLSKLLRLIEDADIFVQGYRPGVIAKNGLSVSNLLELAGKRGKGIVYVEENCYGPDGPFHSRPGWQQTGDAASGASYVTARSMGHTDGRSILPALPIPDMMTGLIGALGALMAIRDRAENGGSYHVFASLTAAAAYPLSQEIGLYSPEVVDRVNKRFQWESMDPSMFVFELLQVVVNGWKKVFPDMFKSKFPFTTTIKGDWGNFDLLKPVVKLEDAKTTPEWKSAPVPHCYYDANTISWI</sequence>
<name>A0A1V6T4X4_9EURO</name>
<evidence type="ECO:0000256" key="1">
    <source>
        <dbReference type="ARBA" id="ARBA00008383"/>
    </source>
</evidence>
<dbReference type="AlphaFoldDB" id="A0A1V6T4X4"/>
<protein>
    <submittedName>
        <fullName evidence="2">Uncharacterized protein</fullName>
    </submittedName>
</protein>
<dbReference type="InterPro" id="IPR003673">
    <property type="entry name" value="CoA-Trfase_fam_III"/>
</dbReference>
<dbReference type="OrthoDB" id="2308815at2759"/>
<dbReference type="InterPro" id="IPR023606">
    <property type="entry name" value="CoA-Trfase_III_dom_1_sf"/>
</dbReference>
<dbReference type="Gene3D" id="3.40.50.10540">
    <property type="entry name" value="Crotonobetainyl-coa:carnitine coa-transferase, domain 1"/>
    <property type="match status" value="1"/>
</dbReference>
<comment type="similarity">
    <text evidence="1">Belongs to the CoA-transferase III family.</text>
</comment>
<keyword evidence="3" id="KW-1185">Reference proteome</keyword>
<dbReference type="EMBL" id="MLKD01000012">
    <property type="protein sequence ID" value="OQE21342.1"/>
    <property type="molecule type" value="Genomic_DNA"/>
</dbReference>
<dbReference type="InterPro" id="IPR052985">
    <property type="entry name" value="CoA-trans_III_biosynth/detox"/>
</dbReference>